<feature type="region of interest" description="Disordered" evidence="1">
    <location>
        <begin position="111"/>
        <end position="136"/>
    </location>
</feature>
<keyword evidence="2" id="KW-0812">Transmembrane</keyword>
<name>A0AAD4F9C2_9PLEO</name>
<dbReference type="Proteomes" id="UP001199106">
    <property type="component" value="Unassembled WGS sequence"/>
</dbReference>
<keyword evidence="4" id="KW-1185">Reference proteome</keyword>
<dbReference type="AlphaFoldDB" id="A0AAD4F9C2"/>
<reference evidence="3" key="1">
    <citation type="submission" date="2021-07" db="EMBL/GenBank/DDBJ databases">
        <title>Genome Resource of American Ginseng Black Spot Pathogen Alternaria panax.</title>
        <authorList>
            <person name="Qiu C."/>
            <person name="Wang W."/>
            <person name="Liu Z."/>
        </authorList>
    </citation>
    <scope>NUCLEOTIDE SEQUENCE</scope>
    <source>
        <strain evidence="3">BNCC115425</strain>
    </source>
</reference>
<proteinExistence type="predicted"/>
<dbReference type="EMBL" id="JAANER010000011">
    <property type="protein sequence ID" value="KAG9185270.1"/>
    <property type="molecule type" value="Genomic_DNA"/>
</dbReference>
<organism evidence="3 4">
    <name type="scientific">Alternaria panax</name>
    <dbReference type="NCBI Taxonomy" id="48097"/>
    <lineage>
        <taxon>Eukaryota</taxon>
        <taxon>Fungi</taxon>
        <taxon>Dikarya</taxon>
        <taxon>Ascomycota</taxon>
        <taxon>Pezizomycotina</taxon>
        <taxon>Dothideomycetes</taxon>
        <taxon>Pleosporomycetidae</taxon>
        <taxon>Pleosporales</taxon>
        <taxon>Pleosporineae</taxon>
        <taxon>Pleosporaceae</taxon>
        <taxon>Alternaria</taxon>
        <taxon>Alternaria sect. Panax</taxon>
    </lineage>
</organism>
<keyword evidence="2" id="KW-0472">Membrane</keyword>
<evidence type="ECO:0000256" key="1">
    <source>
        <dbReference type="SAM" id="MobiDB-lite"/>
    </source>
</evidence>
<feature type="transmembrane region" description="Helical" evidence="2">
    <location>
        <begin position="39"/>
        <end position="58"/>
    </location>
</feature>
<accession>A0AAD4F9C2</accession>
<comment type="caution">
    <text evidence="3">The sequence shown here is derived from an EMBL/GenBank/DDBJ whole genome shotgun (WGS) entry which is preliminary data.</text>
</comment>
<protein>
    <submittedName>
        <fullName evidence="3">Uncharacterized protein</fullName>
    </submittedName>
</protein>
<evidence type="ECO:0000256" key="2">
    <source>
        <dbReference type="SAM" id="Phobius"/>
    </source>
</evidence>
<evidence type="ECO:0000313" key="4">
    <source>
        <dbReference type="Proteomes" id="UP001199106"/>
    </source>
</evidence>
<gene>
    <name evidence="3" type="ORF">G6011_07814</name>
</gene>
<keyword evidence="2" id="KW-1133">Transmembrane helix</keyword>
<evidence type="ECO:0000313" key="3">
    <source>
        <dbReference type="EMBL" id="KAG9185270.1"/>
    </source>
</evidence>
<sequence length="136" mass="14508">MAFVAVNAPTDPQILPALSVPMEIVADPKRFLTINKFPLMFSVAPIVSVIHIIVHFAAEVPGGKVSIAMFMDDVDVSKRYGTAASHHLSCNESYNDAQAFHAGIGYGAAPADDATEPPAQTEMLAQDQCHNTKSTP</sequence>